<gene>
    <name evidence="2" type="ORF">ENSA7_12180</name>
</gene>
<dbReference type="AlphaFoldDB" id="A0A2S9YVU5"/>
<dbReference type="PROSITE" id="PS50075">
    <property type="entry name" value="CARRIER"/>
    <property type="match status" value="1"/>
</dbReference>
<proteinExistence type="predicted"/>
<accession>A0A2S9YVU5</accession>
<protein>
    <submittedName>
        <fullName evidence="2">Acyl carrier protein</fullName>
    </submittedName>
</protein>
<reference evidence="2 3" key="1">
    <citation type="submission" date="2018-03" db="EMBL/GenBank/DDBJ databases">
        <title>Draft Genome Sequences of the Obligatory Marine Myxobacteria Enhygromyxa salina SWB007.</title>
        <authorList>
            <person name="Poehlein A."/>
            <person name="Moghaddam J.A."/>
            <person name="Harms H."/>
            <person name="Alanjari M."/>
            <person name="Koenig G.M."/>
            <person name="Daniel R."/>
            <person name="Schaeberle T.F."/>
        </authorList>
    </citation>
    <scope>NUCLEOTIDE SEQUENCE [LARGE SCALE GENOMIC DNA]</scope>
    <source>
        <strain evidence="2 3">SWB007</strain>
    </source>
</reference>
<evidence type="ECO:0000313" key="3">
    <source>
        <dbReference type="Proteomes" id="UP000238823"/>
    </source>
</evidence>
<feature type="domain" description="Carrier" evidence="1">
    <location>
        <begin position="22"/>
        <end position="105"/>
    </location>
</feature>
<comment type="caution">
    <text evidence="2">The sequence shown here is derived from an EMBL/GenBank/DDBJ whole genome shotgun (WGS) entry which is preliminary data.</text>
</comment>
<dbReference type="SUPFAM" id="SSF47336">
    <property type="entry name" value="ACP-like"/>
    <property type="match status" value="1"/>
</dbReference>
<organism evidence="2 3">
    <name type="scientific">Enhygromyxa salina</name>
    <dbReference type="NCBI Taxonomy" id="215803"/>
    <lineage>
        <taxon>Bacteria</taxon>
        <taxon>Pseudomonadati</taxon>
        <taxon>Myxococcota</taxon>
        <taxon>Polyangia</taxon>
        <taxon>Nannocystales</taxon>
        <taxon>Nannocystaceae</taxon>
        <taxon>Enhygromyxa</taxon>
    </lineage>
</organism>
<name>A0A2S9YVU5_9BACT</name>
<evidence type="ECO:0000313" key="2">
    <source>
        <dbReference type="EMBL" id="PRQ09228.1"/>
    </source>
</evidence>
<dbReference type="Proteomes" id="UP000238823">
    <property type="component" value="Unassembled WGS sequence"/>
</dbReference>
<sequence>MAAARPAIMTPVTEPDLAAYVASREQLLDQLRDVLLEDLRLAIPREQIEPDTPLFGTGLALDSIDAVDLIVGIERRTGVRISDDQAGRLGLRSVNMAINYLLAAKREAA</sequence>
<dbReference type="InterPro" id="IPR036736">
    <property type="entry name" value="ACP-like_sf"/>
</dbReference>
<dbReference type="InterPro" id="IPR009081">
    <property type="entry name" value="PP-bd_ACP"/>
</dbReference>
<dbReference type="Pfam" id="PF00550">
    <property type="entry name" value="PP-binding"/>
    <property type="match status" value="1"/>
</dbReference>
<dbReference type="EMBL" id="PVNL01000030">
    <property type="protein sequence ID" value="PRQ09228.1"/>
    <property type="molecule type" value="Genomic_DNA"/>
</dbReference>
<dbReference type="Gene3D" id="1.10.1200.10">
    <property type="entry name" value="ACP-like"/>
    <property type="match status" value="1"/>
</dbReference>
<evidence type="ECO:0000259" key="1">
    <source>
        <dbReference type="PROSITE" id="PS50075"/>
    </source>
</evidence>